<keyword evidence="3" id="KW-1185">Reference proteome</keyword>
<dbReference type="RefSeq" id="WP_265987054.1">
    <property type="nucleotide sequence ID" value="NZ_JAPHAV010000026.1"/>
</dbReference>
<gene>
    <name evidence="2" type="ORF">OPR82_21720</name>
</gene>
<keyword evidence="1" id="KW-1133">Transmembrane helix</keyword>
<feature type="transmembrane region" description="Helical" evidence="1">
    <location>
        <begin position="35"/>
        <end position="52"/>
    </location>
</feature>
<name>A0ABT3QUL1_9HYPH</name>
<sequence>MIGAVAAVVPLIIALPAVGTFPEVQFDPVNQSVSVVPFHVSVTMVALAEALLTSQ</sequence>
<accession>A0ABT3QUL1</accession>
<comment type="caution">
    <text evidence="2">The sequence shown here is derived from an EMBL/GenBank/DDBJ whole genome shotgun (WGS) entry which is preliminary data.</text>
</comment>
<reference evidence="2 3" key="1">
    <citation type="submission" date="2022-11" db="EMBL/GenBank/DDBJ databases">
        <title>Brucella sp. YY2X, whole genome shotgun sequencing project.</title>
        <authorList>
            <person name="Yang Y."/>
        </authorList>
    </citation>
    <scope>NUCLEOTIDE SEQUENCE [LARGE SCALE GENOMIC DNA]</scope>
    <source>
        <strain evidence="2 3">YY2X</strain>
    </source>
</reference>
<evidence type="ECO:0000256" key="1">
    <source>
        <dbReference type="SAM" id="Phobius"/>
    </source>
</evidence>
<proteinExistence type="predicted"/>
<keyword evidence="1" id="KW-0812">Transmembrane</keyword>
<dbReference type="EMBL" id="JAPHAV010000026">
    <property type="protein sequence ID" value="MCX2699324.1"/>
    <property type="molecule type" value="Genomic_DNA"/>
</dbReference>
<keyword evidence="1" id="KW-0472">Membrane</keyword>
<dbReference type="Proteomes" id="UP001301216">
    <property type="component" value="Unassembled WGS sequence"/>
</dbReference>
<organism evidence="2 3">
    <name type="scientific">Ochrobactrum chromiisoli</name>
    <dbReference type="NCBI Taxonomy" id="2993941"/>
    <lineage>
        <taxon>Bacteria</taxon>
        <taxon>Pseudomonadati</taxon>
        <taxon>Pseudomonadota</taxon>
        <taxon>Alphaproteobacteria</taxon>
        <taxon>Hyphomicrobiales</taxon>
        <taxon>Brucellaceae</taxon>
        <taxon>Brucella/Ochrobactrum group</taxon>
        <taxon>Ochrobactrum</taxon>
    </lineage>
</organism>
<evidence type="ECO:0000313" key="2">
    <source>
        <dbReference type="EMBL" id="MCX2699324.1"/>
    </source>
</evidence>
<evidence type="ECO:0000313" key="3">
    <source>
        <dbReference type="Proteomes" id="UP001301216"/>
    </source>
</evidence>
<protein>
    <submittedName>
        <fullName evidence="2">Uncharacterized protein</fullName>
    </submittedName>
</protein>